<accession>A0A5J4V114</accession>
<evidence type="ECO:0000313" key="1">
    <source>
        <dbReference type="EMBL" id="KAA6376287.1"/>
    </source>
</evidence>
<protein>
    <submittedName>
        <fullName evidence="1">Uncharacterized protein</fullName>
    </submittedName>
</protein>
<proteinExistence type="predicted"/>
<dbReference type="EMBL" id="SNRW01010628">
    <property type="protein sequence ID" value="KAA6376287.1"/>
    <property type="molecule type" value="Genomic_DNA"/>
</dbReference>
<reference evidence="1 2" key="1">
    <citation type="submission" date="2019-03" db="EMBL/GenBank/DDBJ databases">
        <title>Single cell metagenomics reveals metabolic interactions within the superorganism composed of flagellate Streblomastix strix and complex community of Bacteroidetes bacteria on its surface.</title>
        <authorList>
            <person name="Treitli S.C."/>
            <person name="Kolisko M."/>
            <person name="Husnik F."/>
            <person name="Keeling P."/>
            <person name="Hampl V."/>
        </authorList>
    </citation>
    <scope>NUCLEOTIDE SEQUENCE [LARGE SCALE GENOMIC DNA]</scope>
    <source>
        <strain evidence="1">ST1C</strain>
    </source>
</reference>
<evidence type="ECO:0000313" key="2">
    <source>
        <dbReference type="Proteomes" id="UP000324800"/>
    </source>
</evidence>
<dbReference type="AlphaFoldDB" id="A0A5J4V114"/>
<gene>
    <name evidence="1" type="ORF">EZS28_028188</name>
</gene>
<sequence length="146" mass="16741">MKNEVVIAEMIRNTRIINFPTQVFRTQSSNYSASNIADGGGFIQTILSFANIKSLFVTFAMPQYPTWFFLVLFKTIDLIKDQRHVNPNAYPALTQDVCGQMFDCFVDQDVASASSDLYYSLVFENQYIDDRNFAYGIEELETVEQL</sequence>
<name>A0A5J4V114_9EUKA</name>
<organism evidence="1 2">
    <name type="scientific">Streblomastix strix</name>
    <dbReference type="NCBI Taxonomy" id="222440"/>
    <lineage>
        <taxon>Eukaryota</taxon>
        <taxon>Metamonada</taxon>
        <taxon>Preaxostyla</taxon>
        <taxon>Oxymonadida</taxon>
        <taxon>Streblomastigidae</taxon>
        <taxon>Streblomastix</taxon>
    </lineage>
</organism>
<dbReference type="Proteomes" id="UP000324800">
    <property type="component" value="Unassembled WGS sequence"/>
</dbReference>
<comment type="caution">
    <text evidence="1">The sequence shown here is derived from an EMBL/GenBank/DDBJ whole genome shotgun (WGS) entry which is preliminary data.</text>
</comment>